<gene>
    <name evidence="1" type="ORF">HHK36_031613</name>
</gene>
<dbReference type="Proteomes" id="UP000655225">
    <property type="component" value="Unassembled WGS sequence"/>
</dbReference>
<dbReference type="AlphaFoldDB" id="A0A834Y6M1"/>
<evidence type="ECO:0008006" key="3">
    <source>
        <dbReference type="Google" id="ProtNLM"/>
    </source>
</evidence>
<name>A0A834Y6M1_TETSI</name>
<organism evidence="1 2">
    <name type="scientific">Tetracentron sinense</name>
    <name type="common">Spur-leaf</name>
    <dbReference type="NCBI Taxonomy" id="13715"/>
    <lineage>
        <taxon>Eukaryota</taxon>
        <taxon>Viridiplantae</taxon>
        <taxon>Streptophyta</taxon>
        <taxon>Embryophyta</taxon>
        <taxon>Tracheophyta</taxon>
        <taxon>Spermatophyta</taxon>
        <taxon>Magnoliopsida</taxon>
        <taxon>Trochodendrales</taxon>
        <taxon>Trochodendraceae</taxon>
        <taxon>Tetracentron</taxon>
    </lineage>
</organism>
<dbReference type="PANTHER" id="PTHR33491">
    <property type="entry name" value="OSJNBA0016N04.9 PROTEIN"/>
    <property type="match status" value="1"/>
</dbReference>
<protein>
    <recommendedName>
        <fullName evidence="3">EGF-like domain-containing protein</fullName>
    </recommendedName>
</protein>
<reference evidence="1 2" key="1">
    <citation type="submission" date="2020-04" db="EMBL/GenBank/DDBJ databases">
        <title>Plant Genome Project.</title>
        <authorList>
            <person name="Zhang R.-G."/>
        </authorList>
    </citation>
    <scope>NUCLEOTIDE SEQUENCE [LARGE SCALE GENOMIC DNA]</scope>
    <source>
        <strain evidence="1">YNK0</strain>
        <tissue evidence="1">Leaf</tissue>
    </source>
</reference>
<comment type="caution">
    <text evidence="1">The sequence shown here is derived from an EMBL/GenBank/DDBJ whole genome shotgun (WGS) entry which is preliminary data.</text>
</comment>
<dbReference type="EMBL" id="JABCRI010000126">
    <property type="protein sequence ID" value="KAF8376718.1"/>
    <property type="molecule type" value="Genomic_DNA"/>
</dbReference>
<evidence type="ECO:0000313" key="1">
    <source>
        <dbReference type="EMBL" id="KAF8376718.1"/>
    </source>
</evidence>
<dbReference type="OrthoDB" id="1001427at2759"/>
<sequence length="278" mass="30473">MERSRAVLDWAVGLETCKSAQRSSRDYACGLNSKCNNYGNGNGYRCKCIEGFEGNPYLPHGCQGRPKCDQCGKDSHTISKCYKLHGFAAKKTTIVATTEHVAQQPPQASSNNLQPFNPINGVPPITQEQYQHILSFLIAVVDSTTPIIPMQPEPLVYDLPNPPTIVDTPTPSLLAQATTPSAIIPCRSVRRPNPPNDLREYHCSSAVRAPTIHLQSLSSMIALGVGTVEGSKTLEQWREARCQNNEAFAADFLASTNSRNGFEKITYKCAEDHGLKLE</sequence>
<accession>A0A834Y6M1</accession>
<keyword evidence="2" id="KW-1185">Reference proteome</keyword>
<evidence type="ECO:0000313" key="2">
    <source>
        <dbReference type="Proteomes" id="UP000655225"/>
    </source>
</evidence>
<proteinExistence type="predicted"/>